<dbReference type="InterPro" id="IPR003877">
    <property type="entry name" value="SPRY_dom"/>
</dbReference>
<dbReference type="AlphaFoldDB" id="A0A9W4TAZ8"/>
<organism evidence="2 3">
    <name type="scientific">Funneliformis geosporum</name>
    <dbReference type="NCBI Taxonomy" id="1117311"/>
    <lineage>
        <taxon>Eukaryota</taxon>
        <taxon>Fungi</taxon>
        <taxon>Fungi incertae sedis</taxon>
        <taxon>Mucoromycota</taxon>
        <taxon>Glomeromycotina</taxon>
        <taxon>Glomeromycetes</taxon>
        <taxon>Glomerales</taxon>
        <taxon>Glomeraceae</taxon>
        <taxon>Funneliformis</taxon>
    </lineage>
</organism>
<feature type="domain" description="B30.2/SPRY" evidence="1">
    <location>
        <begin position="1"/>
        <end position="62"/>
    </location>
</feature>
<feature type="non-terminal residue" evidence="2">
    <location>
        <position position="1"/>
    </location>
</feature>
<accession>A0A9W4TAZ8</accession>
<evidence type="ECO:0000313" key="2">
    <source>
        <dbReference type="EMBL" id="CAI2198976.1"/>
    </source>
</evidence>
<dbReference type="InterPro" id="IPR013320">
    <property type="entry name" value="ConA-like_dom_sf"/>
</dbReference>
<evidence type="ECO:0000313" key="3">
    <source>
        <dbReference type="Proteomes" id="UP001153678"/>
    </source>
</evidence>
<evidence type="ECO:0000259" key="1">
    <source>
        <dbReference type="PROSITE" id="PS50188"/>
    </source>
</evidence>
<dbReference type="EMBL" id="CAMKVN010019989">
    <property type="protein sequence ID" value="CAI2198976.1"/>
    <property type="molecule type" value="Genomic_DNA"/>
</dbReference>
<sequence>GIGIGFCIKSASLNKMPGWEDSSWGYHDDDGQMHFNKECEPYEPKFMTGDTIGCSLNIRNNT</sequence>
<comment type="caution">
    <text evidence="2">The sequence shown here is derived from an EMBL/GenBank/DDBJ whole genome shotgun (WGS) entry which is preliminary data.</text>
</comment>
<dbReference type="Gene3D" id="2.60.120.920">
    <property type="match status" value="1"/>
</dbReference>
<keyword evidence="3" id="KW-1185">Reference proteome</keyword>
<feature type="non-terminal residue" evidence="2">
    <location>
        <position position="62"/>
    </location>
</feature>
<proteinExistence type="predicted"/>
<dbReference type="SUPFAM" id="SSF49899">
    <property type="entry name" value="Concanavalin A-like lectins/glucanases"/>
    <property type="match status" value="1"/>
</dbReference>
<dbReference type="Proteomes" id="UP001153678">
    <property type="component" value="Unassembled WGS sequence"/>
</dbReference>
<dbReference type="OrthoDB" id="3979646at2759"/>
<protein>
    <submittedName>
        <fullName evidence="2">6841_t:CDS:1</fullName>
    </submittedName>
</protein>
<dbReference type="InterPro" id="IPR043136">
    <property type="entry name" value="B30.2/SPRY_sf"/>
</dbReference>
<dbReference type="PROSITE" id="PS50188">
    <property type="entry name" value="B302_SPRY"/>
    <property type="match status" value="1"/>
</dbReference>
<dbReference type="Pfam" id="PF00622">
    <property type="entry name" value="SPRY"/>
    <property type="match status" value="1"/>
</dbReference>
<gene>
    <name evidence="2" type="ORF">FWILDA_LOCUS18841</name>
</gene>
<name>A0A9W4TAZ8_9GLOM</name>
<dbReference type="InterPro" id="IPR001870">
    <property type="entry name" value="B30.2/SPRY"/>
</dbReference>
<reference evidence="2" key="1">
    <citation type="submission" date="2022-08" db="EMBL/GenBank/DDBJ databases">
        <authorList>
            <person name="Kallberg Y."/>
            <person name="Tangrot J."/>
            <person name="Rosling A."/>
        </authorList>
    </citation>
    <scope>NUCLEOTIDE SEQUENCE</scope>
    <source>
        <strain evidence="2">Wild A</strain>
    </source>
</reference>